<reference evidence="1 2" key="1">
    <citation type="submission" date="2024-04" db="EMBL/GenBank/DDBJ databases">
        <authorList>
            <person name="Fracassetti M."/>
        </authorList>
    </citation>
    <scope>NUCLEOTIDE SEQUENCE [LARGE SCALE GENOMIC DNA]</scope>
</reference>
<dbReference type="EMBL" id="OZ034819">
    <property type="protein sequence ID" value="CAL1398524.1"/>
    <property type="molecule type" value="Genomic_DNA"/>
</dbReference>
<sequence length="70" mass="8143">MYGDGYYPWVPETHGYGDGFAKHSPAWVWGGYGFEYLKMGMGWFRQTRPIAIPSWKHELAYPKARMPNLS</sequence>
<name>A0AAV2FJR6_9ROSI</name>
<gene>
    <name evidence="1" type="ORF">LTRI10_LOCUS38755</name>
</gene>
<keyword evidence="2" id="KW-1185">Reference proteome</keyword>
<proteinExistence type="predicted"/>
<organism evidence="1 2">
    <name type="scientific">Linum trigynum</name>
    <dbReference type="NCBI Taxonomy" id="586398"/>
    <lineage>
        <taxon>Eukaryota</taxon>
        <taxon>Viridiplantae</taxon>
        <taxon>Streptophyta</taxon>
        <taxon>Embryophyta</taxon>
        <taxon>Tracheophyta</taxon>
        <taxon>Spermatophyta</taxon>
        <taxon>Magnoliopsida</taxon>
        <taxon>eudicotyledons</taxon>
        <taxon>Gunneridae</taxon>
        <taxon>Pentapetalae</taxon>
        <taxon>rosids</taxon>
        <taxon>fabids</taxon>
        <taxon>Malpighiales</taxon>
        <taxon>Linaceae</taxon>
        <taxon>Linum</taxon>
    </lineage>
</organism>
<evidence type="ECO:0000313" key="1">
    <source>
        <dbReference type="EMBL" id="CAL1398524.1"/>
    </source>
</evidence>
<evidence type="ECO:0000313" key="2">
    <source>
        <dbReference type="Proteomes" id="UP001497516"/>
    </source>
</evidence>
<dbReference type="Proteomes" id="UP001497516">
    <property type="component" value="Chromosome 6"/>
</dbReference>
<dbReference type="AlphaFoldDB" id="A0AAV2FJR6"/>
<protein>
    <submittedName>
        <fullName evidence="1">Uncharacterized protein</fullName>
    </submittedName>
</protein>
<accession>A0AAV2FJR6</accession>